<feature type="domain" description="CAAX prenyl protease 2/Lysostaphin resistance protein A-like" evidence="2">
    <location>
        <begin position="96"/>
        <end position="188"/>
    </location>
</feature>
<evidence type="ECO:0000256" key="1">
    <source>
        <dbReference type="SAM" id="Phobius"/>
    </source>
</evidence>
<keyword evidence="3" id="KW-0378">Hydrolase</keyword>
<reference evidence="3 4" key="1">
    <citation type="submission" date="2021-06" db="EMBL/GenBank/DDBJ databases">
        <title>Actinoplanes lichenicola sp. nov., and Actinoplanes ovalisporus sp. nov., isolated from lichen in Thailand.</title>
        <authorList>
            <person name="Saeng-In P."/>
            <person name="Kanchanasin P."/>
            <person name="Yuki M."/>
            <person name="Kudo T."/>
            <person name="Ohkuma M."/>
            <person name="Phongsopitanun W."/>
            <person name="Tanasupawat S."/>
        </authorList>
    </citation>
    <scope>NUCLEOTIDE SEQUENCE [LARGE SCALE GENOMIC DNA]</scope>
    <source>
        <strain evidence="3 4">NBRC 110975</strain>
    </source>
</reference>
<sequence>MTSLVAFFLLTFAISWAPWPFGIFLPCGPLVAALIVAAATGTLRDLGRRMIRWRVPWYCYLAAIGLPLLVIVTTAVVHGGADWSLAWGDVTLLFLLRWVNPLDGPLGEEPGWRGFALPRLDSRWSPLISAAILGAVVTLWHLPLLFLDEGNPIGWAGLPTTFVITFVYCWLFRRSGGSVLLVMLFHIVQGAIVPGTLGYDGGDTSDVLALGLVAWTVVALALIVFDRAAWQRPSPTDLTGRGVLTTPIVQP</sequence>
<evidence type="ECO:0000313" key="3">
    <source>
        <dbReference type="EMBL" id="MBU2668913.1"/>
    </source>
</evidence>
<comment type="caution">
    <text evidence="3">The sequence shown here is derived from an EMBL/GenBank/DDBJ whole genome shotgun (WGS) entry which is preliminary data.</text>
</comment>
<dbReference type="Proteomes" id="UP001519654">
    <property type="component" value="Unassembled WGS sequence"/>
</dbReference>
<keyword evidence="3" id="KW-0645">Protease</keyword>
<keyword evidence="1" id="KW-1133">Transmembrane helix</keyword>
<feature type="transmembrane region" description="Helical" evidence="1">
    <location>
        <begin position="179"/>
        <end position="199"/>
    </location>
</feature>
<proteinExistence type="predicted"/>
<keyword evidence="3" id="KW-0482">Metalloprotease</keyword>
<keyword evidence="1" id="KW-0472">Membrane</keyword>
<dbReference type="InterPro" id="IPR042150">
    <property type="entry name" value="MmRce1-like"/>
</dbReference>
<dbReference type="EMBL" id="JAHKKG010000013">
    <property type="protein sequence ID" value="MBU2668913.1"/>
    <property type="molecule type" value="Genomic_DNA"/>
</dbReference>
<feature type="transmembrane region" description="Helical" evidence="1">
    <location>
        <begin position="153"/>
        <end position="172"/>
    </location>
</feature>
<dbReference type="PANTHER" id="PTHR35797">
    <property type="entry name" value="PROTEASE-RELATED"/>
    <property type="match status" value="1"/>
</dbReference>
<dbReference type="Pfam" id="PF02517">
    <property type="entry name" value="Rce1-like"/>
    <property type="match status" value="1"/>
</dbReference>
<name>A0ABS5Z1S2_9ACTN</name>
<protein>
    <submittedName>
        <fullName evidence="3">CPBP family intramembrane metalloprotease</fullName>
    </submittedName>
</protein>
<feature type="transmembrane region" description="Helical" evidence="1">
    <location>
        <begin position="23"/>
        <end position="43"/>
    </location>
</feature>
<feature type="transmembrane region" description="Helical" evidence="1">
    <location>
        <begin position="55"/>
        <end position="77"/>
    </location>
</feature>
<feature type="transmembrane region" description="Helical" evidence="1">
    <location>
        <begin position="205"/>
        <end position="225"/>
    </location>
</feature>
<evidence type="ECO:0000313" key="4">
    <source>
        <dbReference type="Proteomes" id="UP001519654"/>
    </source>
</evidence>
<keyword evidence="1" id="KW-0812">Transmembrane</keyword>
<gene>
    <name evidence="3" type="ORF">KOI35_35925</name>
</gene>
<dbReference type="GO" id="GO:0008237">
    <property type="term" value="F:metallopeptidase activity"/>
    <property type="evidence" value="ECO:0007669"/>
    <property type="project" value="UniProtKB-KW"/>
</dbReference>
<accession>A0ABS5Z1S2</accession>
<evidence type="ECO:0000259" key="2">
    <source>
        <dbReference type="Pfam" id="PF02517"/>
    </source>
</evidence>
<dbReference type="PANTHER" id="PTHR35797:SF1">
    <property type="entry name" value="PROTEASE"/>
    <property type="match status" value="1"/>
</dbReference>
<keyword evidence="4" id="KW-1185">Reference proteome</keyword>
<dbReference type="RefSeq" id="WP_215793163.1">
    <property type="nucleotide sequence ID" value="NZ_JAHKKG010000013.1"/>
</dbReference>
<dbReference type="InterPro" id="IPR003675">
    <property type="entry name" value="Rce1/LyrA-like_dom"/>
</dbReference>
<organism evidence="3 4">
    <name type="scientific">Paractinoplanes bogorensis</name>
    <dbReference type="NCBI Taxonomy" id="1610840"/>
    <lineage>
        <taxon>Bacteria</taxon>
        <taxon>Bacillati</taxon>
        <taxon>Actinomycetota</taxon>
        <taxon>Actinomycetes</taxon>
        <taxon>Micromonosporales</taxon>
        <taxon>Micromonosporaceae</taxon>
        <taxon>Paractinoplanes</taxon>
    </lineage>
</organism>